<name>A0A9D0Z9V5_9FIRM</name>
<proteinExistence type="predicted"/>
<feature type="transmembrane region" description="Helical" evidence="2">
    <location>
        <begin position="145"/>
        <end position="165"/>
    </location>
</feature>
<reference evidence="3" key="1">
    <citation type="submission" date="2020-10" db="EMBL/GenBank/DDBJ databases">
        <authorList>
            <person name="Gilroy R."/>
        </authorList>
    </citation>
    <scope>NUCLEOTIDE SEQUENCE</scope>
    <source>
        <strain evidence="3">ChiSxjej2B14-6234</strain>
    </source>
</reference>
<comment type="caution">
    <text evidence="3">The sequence shown here is derived from an EMBL/GenBank/DDBJ whole genome shotgun (WGS) entry which is preliminary data.</text>
</comment>
<keyword evidence="2" id="KW-1133">Transmembrane helix</keyword>
<keyword evidence="2" id="KW-0812">Transmembrane</keyword>
<feature type="transmembrane region" description="Helical" evidence="2">
    <location>
        <begin position="227"/>
        <end position="245"/>
    </location>
</feature>
<dbReference type="EMBL" id="DVFJ01000020">
    <property type="protein sequence ID" value="HIQ71817.1"/>
    <property type="molecule type" value="Genomic_DNA"/>
</dbReference>
<accession>A0A9D0Z9V5</accession>
<organism evidence="3 4">
    <name type="scientific">Candidatus Onthenecus intestinigallinarum</name>
    <dbReference type="NCBI Taxonomy" id="2840875"/>
    <lineage>
        <taxon>Bacteria</taxon>
        <taxon>Bacillati</taxon>
        <taxon>Bacillota</taxon>
        <taxon>Clostridia</taxon>
        <taxon>Eubacteriales</taxon>
        <taxon>Candidatus Onthenecus</taxon>
    </lineage>
</organism>
<evidence type="ECO:0000313" key="4">
    <source>
        <dbReference type="Proteomes" id="UP000886887"/>
    </source>
</evidence>
<feature type="transmembrane region" description="Helical" evidence="2">
    <location>
        <begin position="116"/>
        <end position="139"/>
    </location>
</feature>
<sequence>METINRYISALFAKLPATLEILHLKDQVQQDAERAYEASVRAGHSENEALGEVIASLGTIEELLARYGVEPPQPQAPGAPEAPQDGWDEAGCEPEPLSDEVEDYLDAQYTIARMNAVGVGLCVFSPACSVFFGSIPLLGHLLSDSMGIFGLFGCIAVGVMLFIYASSMQKSWKGFACDVRLTAGMREELRRREMDYAAERTHRIALGVGLCIVSPACPAILNDFGIVLMFLCVAVGVYLLILSGVRAGACRKLLRKAC</sequence>
<keyword evidence="2" id="KW-0472">Membrane</keyword>
<dbReference type="AlphaFoldDB" id="A0A9D0Z9V5"/>
<evidence type="ECO:0000256" key="2">
    <source>
        <dbReference type="SAM" id="Phobius"/>
    </source>
</evidence>
<feature type="region of interest" description="Disordered" evidence="1">
    <location>
        <begin position="71"/>
        <end position="93"/>
    </location>
</feature>
<evidence type="ECO:0000313" key="3">
    <source>
        <dbReference type="EMBL" id="HIQ71817.1"/>
    </source>
</evidence>
<dbReference type="Proteomes" id="UP000886887">
    <property type="component" value="Unassembled WGS sequence"/>
</dbReference>
<protein>
    <submittedName>
        <fullName evidence="3">Uncharacterized protein</fullName>
    </submittedName>
</protein>
<gene>
    <name evidence="3" type="ORF">IAB73_06405</name>
</gene>
<evidence type="ECO:0000256" key="1">
    <source>
        <dbReference type="SAM" id="MobiDB-lite"/>
    </source>
</evidence>
<reference evidence="3" key="2">
    <citation type="journal article" date="2021" name="PeerJ">
        <title>Extensive microbial diversity within the chicken gut microbiome revealed by metagenomics and culture.</title>
        <authorList>
            <person name="Gilroy R."/>
            <person name="Ravi A."/>
            <person name="Getino M."/>
            <person name="Pursley I."/>
            <person name="Horton D.L."/>
            <person name="Alikhan N.F."/>
            <person name="Baker D."/>
            <person name="Gharbi K."/>
            <person name="Hall N."/>
            <person name="Watson M."/>
            <person name="Adriaenssens E.M."/>
            <person name="Foster-Nyarko E."/>
            <person name="Jarju S."/>
            <person name="Secka A."/>
            <person name="Antonio M."/>
            <person name="Oren A."/>
            <person name="Chaudhuri R.R."/>
            <person name="La Ragione R."/>
            <person name="Hildebrand F."/>
            <person name="Pallen M.J."/>
        </authorList>
    </citation>
    <scope>NUCLEOTIDE SEQUENCE</scope>
    <source>
        <strain evidence="3">ChiSxjej2B14-6234</strain>
    </source>
</reference>
<feature type="transmembrane region" description="Helical" evidence="2">
    <location>
        <begin position="204"/>
        <end position="221"/>
    </location>
</feature>